<keyword evidence="2" id="KW-0812">Transmembrane</keyword>
<dbReference type="Pfam" id="PF20152">
    <property type="entry name" value="DUF6534"/>
    <property type="match status" value="1"/>
</dbReference>
<sequence length="318" mass="36001">MVFWYYRTYTKDAVHVKIGVAWLWLLDGLHIAFAAHTMYFYLVQNFSSPLTLFHLVWSFNLQIAVNICVILSVQTFYSVRLLKLNKGQSKWVLALVALILIVAYGIGITECYEVFTVHSITEVNRIQTETYMSLACICIVDVLIAATSCIVLSRYRTGMSSTDSVITTLMLYVMNTGVLTSVCSLVSIITYAVYPNDLVFLSIEIVSSKLYVNSYMAMLNARRHLKTRNASSMGDPEASRTAINQSEAFTLQSRSKSLRRGTLDGESFPPQMYPIPTISPPVYHVSTEPRYTEHTPRRHQSRQKVPLRVAVSRETFSS</sequence>
<feature type="transmembrane region" description="Helical" evidence="2">
    <location>
        <begin position="130"/>
        <end position="153"/>
    </location>
</feature>
<evidence type="ECO:0000256" key="1">
    <source>
        <dbReference type="SAM" id="MobiDB-lite"/>
    </source>
</evidence>
<dbReference type="PANTHER" id="PTHR40465">
    <property type="entry name" value="CHROMOSOME 1, WHOLE GENOME SHOTGUN SEQUENCE"/>
    <property type="match status" value="1"/>
</dbReference>
<keyword evidence="5" id="KW-1185">Reference proteome</keyword>
<evidence type="ECO:0000256" key="2">
    <source>
        <dbReference type="SAM" id="Phobius"/>
    </source>
</evidence>
<feature type="transmembrane region" description="Helical" evidence="2">
    <location>
        <begin position="165"/>
        <end position="192"/>
    </location>
</feature>
<dbReference type="InterPro" id="IPR045339">
    <property type="entry name" value="DUF6534"/>
</dbReference>
<gene>
    <name evidence="4" type="ORF">PLICRDRAFT_374292</name>
</gene>
<feature type="domain" description="DUF6534" evidence="3">
    <location>
        <begin position="138"/>
        <end position="224"/>
    </location>
</feature>
<feature type="transmembrane region" description="Helical" evidence="2">
    <location>
        <begin position="91"/>
        <end position="110"/>
    </location>
</feature>
<organism evidence="4 5">
    <name type="scientific">Plicaturopsis crispa FD-325 SS-3</name>
    <dbReference type="NCBI Taxonomy" id="944288"/>
    <lineage>
        <taxon>Eukaryota</taxon>
        <taxon>Fungi</taxon>
        <taxon>Dikarya</taxon>
        <taxon>Basidiomycota</taxon>
        <taxon>Agaricomycotina</taxon>
        <taxon>Agaricomycetes</taxon>
        <taxon>Agaricomycetidae</taxon>
        <taxon>Amylocorticiales</taxon>
        <taxon>Amylocorticiaceae</taxon>
        <taxon>Plicatura</taxon>
        <taxon>Plicaturopsis crispa</taxon>
    </lineage>
</organism>
<keyword evidence="2" id="KW-1133">Transmembrane helix</keyword>
<protein>
    <recommendedName>
        <fullName evidence="3">DUF6534 domain-containing protein</fullName>
    </recommendedName>
</protein>
<feature type="transmembrane region" description="Helical" evidence="2">
    <location>
        <begin position="55"/>
        <end position="79"/>
    </location>
</feature>
<name>A0A0C9T7S8_PLICR</name>
<dbReference type="OrthoDB" id="2535105at2759"/>
<dbReference type="EMBL" id="KN832572">
    <property type="protein sequence ID" value="KII84203.1"/>
    <property type="molecule type" value="Genomic_DNA"/>
</dbReference>
<dbReference type="PANTHER" id="PTHR40465:SF1">
    <property type="entry name" value="DUF6534 DOMAIN-CONTAINING PROTEIN"/>
    <property type="match status" value="1"/>
</dbReference>
<evidence type="ECO:0000259" key="3">
    <source>
        <dbReference type="Pfam" id="PF20152"/>
    </source>
</evidence>
<keyword evidence="2" id="KW-0472">Membrane</keyword>
<feature type="transmembrane region" description="Helical" evidence="2">
    <location>
        <begin position="21"/>
        <end position="43"/>
    </location>
</feature>
<dbReference type="Proteomes" id="UP000053263">
    <property type="component" value="Unassembled WGS sequence"/>
</dbReference>
<accession>A0A0C9T7S8</accession>
<dbReference type="HOGENOM" id="CLU_046025_5_3_1"/>
<reference evidence="4 5" key="1">
    <citation type="submission" date="2014-06" db="EMBL/GenBank/DDBJ databases">
        <title>Evolutionary Origins and Diversification of the Mycorrhizal Mutualists.</title>
        <authorList>
            <consortium name="DOE Joint Genome Institute"/>
            <consortium name="Mycorrhizal Genomics Consortium"/>
            <person name="Kohler A."/>
            <person name="Kuo A."/>
            <person name="Nagy L.G."/>
            <person name="Floudas D."/>
            <person name="Copeland A."/>
            <person name="Barry K.W."/>
            <person name="Cichocki N."/>
            <person name="Veneault-Fourrey C."/>
            <person name="LaButti K."/>
            <person name="Lindquist E.A."/>
            <person name="Lipzen A."/>
            <person name="Lundell T."/>
            <person name="Morin E."/>
            <person name="Murat C."/>
            <person name="Riley R."/>
            <person name="Ohm R."/>
            <person name="Sun H."/>
            <person name="Tunlid A."/>
            <person name="Henrissat B."/>
            <person name="Grigoriev I.V."/>
            <person name="Hibbett D.S."/>
            <person name="Martin F."/>
        </authorList>
    </citation>
    <scope>NUCLEOTIDE SEQUENCE [LARGE SCALE GENOMIC DNA]</scope>
    <source>
        <strain evidence="4 5">FD-325 SS-3</strain>
    </source>
</reference>
<proteinExistence type="predicted"/>
<dbReference type="AlphaFoldDB" id="A0A0C9T7S8"/>
<evidence type="ECO:0000313" key="5">
    <source>
        <dbReference type="Proteomes" id="UP000053263"/>
    </source>
</evidence>
<feature type="region of interest" description="Disordered" evidence="1">
    <location>
        <begin position="251"/>
        <end position="270"/>
    </location>
</feature>
<evidence type="ECO:0000313" key="4">
    <source>
        <dbReference type="EMBL" id="KII84203.1"/>
    </source>
</evidence>
<feature type="region of interest" description="Disordered" evidence="1">
    <location>
        <begin position="289"/>
        <end position="318"/>
    </location>
</feature>